<dbReference type="InterPro" id="IPR011009">
    <property type="entry name" value="Kinase-like_dom_sf"/>
</dbReference>
<evidence type="ECO:0000256" key="11">
    <source>
        <dbReference type="RuleBase" id="RU000304"/>
    </source>
</evidence>
<sequence>MNVFLSKNLTAILCIFRSITVHVYFYSPKLNRYTKVRDIGKGSYGVVSLMKDTHDHNKYVVVKTIKTKRNNTEEMKKAQQEAELLKSLQHPNVIQYYDSFFKSPTELCIVLEYADGKDLSKYLQSHPKLTESKILEIFTQIIFGIAYIHSQNILHRDIKIANILYFKSGFVKIGDFGISREVSEDSLATTIIGTPYFMAPEIISQQPYSYPADIWAAGCILFELMTGEHAFNGKSRDELFSNIKYGKTPKLPKRFSKGITDLLLKMISKNPARRPTAQEILKMPIIQRELSRLEYKMKADISAQQSFLSNQTNQSYVSVFSSPKSQSKLPVRRQSNIKNEHINNTNNDDDEIDQYDVPDWIKDNKVVAAELIRQSFQKLQGDRSRFADIIHASISQLPKNNEGSFHAIQTDLPARKSLLETQCKEILGDKYDVAYNFIKNNWVDDQSELKTILGVKHLPEDAIKMLETITMIERFQNPQ</sequence>
<evidence type="ECO:0000256" key="10">
    <source>
        <dbReference type="PROSITE-ProRule" id="PRU10141"/>
    </source>
</evidence>
<dbReference type="FunFam" id="1.10.510.10:FF:000571">
    <property type="entry name" value="Maternal embryonic leucine zipper kinase"/>
    <property type="match status" value="1"/>
</dbReference>
<dbReference type="OrthoDB" id="248923at2759"/>
<evidence type="ECO:0000256" key="5">
    <source>
        <dbReference type="ARBA" id="ARBA00022741"/>
    </source>
</evidence>
<dbReference type="GO" id="GO:0005524">
    <property type="term" value="F:ATP binding"/>
    <property type="evidence" value="ECO:0007669"/>
    <property type="project" value="UniProtKB-UniRule"/>
</dbReference>
<dbReference type="InterPro" id="IPR000719">
    <property type="entry name" value="Prot_kinase_dom"/>
</dbReference>
<proteinExistence type="inferred from homology"/>
<dbReference type="GO" id="GO:0004674">
    <property type="term" value="F:protein serine/threonine kinase activity"/>
    <property type="evidence" value="ECO:0007669"/>
    <property type="project" value="UniProtKB-KW"/>
</dbReference>
<evidence type="ECO:0000256" key="8">
    <source>
        <dbReference type="ARBA" id="ARBA00047899"/>
    </source>
</evidence>
<feature type="domain" description="Protein kinase" evidence="12">
    <location>
        <begin position="33"/>
        <end position="286"/>
    </location>
</feature>
<dbReference type="InterPro" id="IPR008271">
    <property type="entry name" value="Ser/Thr_kinase_AS"/>
</dbReference>
<evidence type="ECO:0000256" key="9">
    <source>
        <dbReference type="ARBA" id="ARBA00048679"/>
    </source>
</evidence>
<dbReference type="CDD" id="cd08215">
    <property type="entry name" value="STKc_Nek"/>
    <property type="match status" value="1"/>
</dbReference>
<dbReference type="VEuPathDB" id="TrichDB:TRFO_42270"/>
<comment type="catalytic activity">
    <reaction evidence="8">
        <text>L-threonyl-[protein] + ATP = O-phospho-L-threonyl-[protein] + ADP + H(+)</text>
        <dbReference type="Rhea" id="RHEA:46608"/>
        <dbReference type="Rhea" id="RHEA-COMP:11060"/>
        <dbReference type="Rhea" id="RHEA-COMP:11605"/>
        <dbReference type="ChEBI" id="CHEBI:15378"/>
        <dbReference type="ChEBI" id="CHEBI:30013"/>
        <dbReference type="ChEBI" id="CHEBI:30616"/>
        <dbReference type="ChEBI" id="CHEBI:61977"/>
        <dbReference type="ChEBI" id="CHEBI:456216"/>
        <dbReference type="EC" id="2.7.11.1"/>
    </reaction>
</comment>
<dbReference type="PANTHER" id="PTHR44899">
    <property type="entry name" value="CAMK FAMILY PROTEIN KINASE"/>
    <property type="match status" value="1"/>
</dbReference>
<keyword evidence="4" id="KW-0808">Transferase</keyword>
<evidence type="ECO:0000256" key="6">
    <source>
        <dbReference type="ARBA" id="ARBA00022777"/>
    </source>
</evidence>
<evidence type="ECO:0000256" key="1">
    <source>
        <dbReference type="ARBA" id="ARBA00010886"/>
    </source>
</evidence>
<keyword evidence="3 11" id="KW-0723">Serine/threonine-protein kinase</keyword>
<comment type="similarity">
    <text evidence="1">Belongs to the protein kinase superfamily. NEK Ser/Thr protein kinase family. NIMA subfamily.</text>
</comment>
<evidence type="ECO:0000313" key="13">
    <source>
        <dbReference type="EMBL" id="OHT15828.1"/>
    </source>
</evidence>
<dbReference type="SMART" id="SM00220">
    <property type="entry name" value="S_TKc"/>
    <property type="match status" value="1"/>
</dbReference>
<name>A0A1J4L1I5_9EUKA</name>
<evidence type="ECO:0000256" key="2">
    <source>
        <dbReference type="ARBA" id="ARBA00012513"/>
    </source>
</evidence>
<dbReference type="PROSITE" id="PS50011">
    <property type="entry name" value="PROTEIN_KINASE_DOM"/>
    <property type="match status" value="1"/>
</dbReference>
<keyword evidence="6 13" id="KW-0418">Kinase</keyword>
<dbReference type="AlphaFoldDB" id="A0A1J4L1I5"/>
<reference evidence="13" key="1">
    <citation type="submission" date="2016-10" db="EMBL/GenBank/DDBJ databases">
        <authorList>
            <person name="Benchimol M."/>
            <person name="Almeida L.G."/>
            <person name="Vasconcelos A.T."/>
            <person name="Perreira-Neves A."/>
            <person name="Rosa I.A."/>
            <person name="Tasca T."/>
            <person name="Bogo M.R."/>
            <person name="de Souza W."/>
        </authorList>
    </citation>
    <scope>NUCLEOTIDE SEQUENCE [LARGE SCALE GENOMIC DNA]</scope>
    <source>
        <strain evidence="13">K</strain>
    </source>
</reference>
<evidence type="ECO:0000256" key="7">
    <source>
        <dbReference type="ARBA" id="ARBA00022840"/>
    </source>
</evidence>
<keyword evidence="5 10" id="KW-0547">Nucleotide-binding</keyword>
<dbReference type="PROSITE" id="PS00107">
    <property type="entry name" value="PROTEIN_KINASE_ATP"/>
    <property type="match status" value="1"/>
</dbReference>
<keyword evidence="14" id="KW-1185">Reference proteome</keyword>
<feature type="binding site" evidence="10">
    <location>
        <position position="63"/>
    </location>
    <ligand>
        <name>ATP</name>
        <dbReference type="ChEBI" id="CHEBI:30616"/>
    </ligand>
</feature>
<dbReference type="Proteomes" id="UP000179807">
    <property type="component" value="Unassembled WGS sequence"/>
</dbReference>
<evidence type="ECO:0000256" key="4">
    <source>
        <dbReference type="ARBA" id="ARBA00022679"/>
    </source>
</evidence>
<evidence type="ECO:0000259" key="12">
    <source>
        <dbReference type="PROSITE" id="PS50011"/>
    </source>
</evidence>
<dbReference type="Pfam" id="PF00069">
    <property type="entry name" value="Pkinase"/>
    <property type="match status" value="1"/>
</dbReference>
<dbReference type="RefSeq" id="XP_068368964.1">
    <property type="nucleotide sequence ID" value="XM_068514230.1"/>
</dbReference>
<dbReference type="PANTHER" id="PTHR44899:SF3">
    <property type="entry name" value="SERINE_THREONINE-PROTEIN KINASE NEK1"/>
    <property type="match status" value="1"/>
</dbReference>
<comment type="caution">
    <text evidence="13">The sequence shown here is derived from an EMBL/GenBank/DDBJ whole genome shotgun (WGS) entry which is preliminary data.</text>
</comment>
<organism evidence="13 14">
    <name type="scientific">Tritrichomonas foetus</name>
    <dbReference type="NCBI Taxonomy" id="1144522"/>
    <lineage>
        <taxon>Eukaryota</taxon>
        <taxon>Metamonada</taxon>
        <taxon>Parabasalia</taxon>
        <taxon>Tritrichomonadida</taxon>
        <taxon>Tritrichomonadidae</taxon>
        <taxon>Tritrichomonas</taxon>
    </lineage>
</organism>
<dbReference type="PROSITE" id="PS00108">
    <property type="entry name" value="PROTEIN_KINASE_ST"/>
    <property type="match status" value="1"/>
</dbReference>
<dbReference type="EC" id="2.7.11.1" evidence="2"/>
<dbReference type="InterPro" id="IPR051131">
    <property type="entry name" value="NEK_Ser/Thr_kinase_NIMA"/>
</dbReference>
<dbReference type="FunFam" id="3.30.200.20:FF:000097">
    <property type="entry name" value="Probable serine/threonine-protein kinase nek1"/>
    <property type="match status" value="1"/>
</dbReference>
<evidence type="ECO:0000256" key="3">
    <source>
        <dbReference type="ARBA" id="ARBA00022527"/>
    </source>
</evidence>
<gene>
    <name evidence="13" type="ORF">TRFO_42270</name>
</gene>
<keyword evidence="7 10" id="KW-0067">ATP-binding</keyword>
<protein>
    <recommendedName>
        <fullName evidence="2">non-specific serine/threonine protein kinase</fullName>
        <ecNumber evidence="2">2.7.11.1</ecNumber>
    </recommendedName>
</protein>
<comment type="catalytic activity">
    <reaction evidence="9">
        <text>L-seryl-[protein] + ATP = O-phospho-L-seryl-[protein] + ADP + H(+)</text>
        <dbReference type="Rhea" id="RHEA:17989"/>
        <dbReference type="Rhea" id="RHEA-COMP:9863"/>
        <dbReference type="Rhea" id="RHEA-COMP:11604"/>
        <dbReference type="ChEBI" id="CHEBI:15378"/>
        <dbReference type="ChEBI" id="CHEBI:29999"/>
        <dbReference type="ChEBI" id="CHEBI:30616"/>
        <dbReference type="ChEBI" id="CHEBI:83421"/>
        <dbReference type="ChEBI" id="CHEBI:456216"/>
        <dbReference type="EC" id="2.7.11.1"/>
    </reaction>
</comment>
<evidence type="ECO:0000313" key="14">
    <source>
        <dbReference type="Proteomes" id="UP000179807"/>
    </source>
</evidence>
<dbReference type="SUPFAM" id="SSF56112">
    <property type="entry name" value="Protein kinase-like (PK-like)"/>
    <property type="match status" value="1"/>
</dbReference>
<dbReference type="Gene3D" id="1.10.510.10">
    <property type="entry name" value="Transferase(Phosphotransferase) domain 1"/>
    <property type="match status" value="1"/>
</dbReference>
<accession>A0A1J4L1I5</accession>
<dbReference type="GeneID" id="94848934"/>
<dbReference type="EMBL" id="MLAK01000182">
    <property type="protein sequence ID" value="OHT15828.1"/>
    <property type="molecule type" value="Genomic_DNA"/>
</dbReference>
<dbReference type="InterPro" id="IPR017441">
    <property type="entry name" value="Protein_kinase_ATP_BS"/>
</dbReference>